<evidence type="ECO:0000313" key="3">
    <source>
        <dbReference type="Proteomes" id="UP000614334"/>
    </source>
</evidence>
<dbReference type="EMBL" id="JACYCF010000001">
    <property type="protein sequence ID" value="KAF8760813.1"/>
    <property type="molecule type" value="Genomic_DNA"/>
</dbReference>
<sequence length="199" mass="22241">MRRQPKSLNDRFEDEGHVSIEYGAKWQRLQHLIMYGILQMHPTMFDALENTARTVGSRKEAYVGIQVRLSRRLHAETVDTSRDIDDRCRDIFQLPPGSADVAVLDYAFSHTLWGATFSGRLRGDFLGLLRTERGGTVGLVDECWALTVARRTCGHAGSAANRKAACKGNSSSAGESVDPTRLKRSQGTQFDTKLEIRQT</sequence>
<evidence type="ECO:0000313" key="2">
    <source>
        <dbReference type="EMBL" id="KAF8760813.1"/>
    </source>
</evidence>
<accession>A0A8H7INM9</accession>
<name>A0A8H7INM9_9AGAM</name>
<evidence type="ECO:0000256" key="1">
    <source>
        <dbReference type="SAM" id="MobiDB-lite"/>
    </source>
</evidence>
<reference evidence="2" key="1">
    <citation type="submission" date="2020-09" db="EMBL/GenBank/DDBJ databases">
        <title>Comparative genome analyses of four rice-infecting Rhizoctonia solani isolates reveal extensive enrichment of homogalacturonan modification genes.</title>
        <authorList>
            <person name="Lee D.-Y."/>
            <person name="Jeon J."/>
            <person name="Kim K.-T."/>
            <person name="Cheong K."/>
            <person name="Song H."/>
            <person name="Choi G."/>
            <person name="Ko J."/>
            <person name="Opiyo S.O."/>
            <person name="Zuo S."/>
            <person name="Madhav S."/>
            <person name="Lee Y.-H."/>
            <person name="Wang G.-L."/>
        </authorList>
    </citation>
    <scope>NUCLEOTIDE SEQUENCE</scope>
    <source>
        <strain evidence="2">AG1-IA B2</strain>
    </source>
</reference>
<proteinExistence type="predicted"/>
<comment type="caution">
    <text evidence="2">The sequence shown here is derived from an EMBL/GenBank/DDBJ whole genome shotgun (WGS) entry which is preliminary data.</text>
</comment>
<dbReference type="Proteomes" id="UP000614334">
    <property type="component" value="Unassembled WGS sequence"/>
</dbReference>
<protein>
    <submittedName>
        <fullName evidence="2">Uncharacterized protein</fullName>
    </submittedName>
</protein>
<feature type="region of interest" description="Disordered" evidence="1">
    <location>
        <begin position="164"/>
        <end position="199"/>
    </location>
</feature>
<gene>
    <name evidence="2" type="ORF">RHS01_00025</name>
</gene>
<dbReference type="AlphaFoldDB" id="A0A8H7INM9"/>
<organism evidence="2 3">
    <name type="scientific">Rhizoctonia solani</name>
    <dbReference type="NCBI Taxonomy" id="456999"/>
    <lineage>
        <taxon>Eukaryota</taxon>
        <taxon>Fungi</taxon>
        <taxon>Dikarya</taxon>
        <taxon>Basidiomycota</taxon>
        <taxon>Agaricomycotina</taxon>
        <taxon>Agaricomycetes</taxon>
        <taxon>Cantharellales</taxon>
        <taxon>Ceratobasidiaceae</taxon>
        <taxon>Rhizoctonia</taxon>
    </lineage>
</organism>